<name>B1XZE2_LEPCP</name>
<dbReference type="KEGG" id="lch:Lcho_4254"/>
<sequence length="143" mass="16818">MNTPRRITRTVDLWAVPLLQRKRELVLRSDALRLGLAAECREGWQALREPLDHAWTWRTRLLRVWQAGQSITARRPWLLLAVPLAWRLLRRVLRRRRSAASTTSSAVRWAGRLSTWWSAWRVLKPVVQAWLDESGPTRPGRTR</sequence>
<keyword evidence="2" id="KW-1185">Reference proteome</keyword>
<dbReference type="RefSeq" id="WP_012349246.1">
    <property type="nucleotide sequence ID" value="NC_010524.1"/>
</dbReference>
<protein>
    <submittedName>
        <fullName evidence="1">Uncharacterized protein</fullName>
    </submittedName>
</protein>
<proteinExistence type="predicted"/>
<reference evidence="1 2" key="1">
    <citation type="submission" date="2008-03" db="EMBL/GenBank/DDBJ databases">
        <title>Complete sequence of Leptothrix cholodnii SP-6.</title>
        <authorList>
            <consortium name="US DOE Joint Genome Institute"/>
            <person name="Copeland A."/>
            <person name="Lucas S."/>
            <person name="Lapidus A."/>
            <person name="Glavina del Rio T."/>
            <person name="Dalin E."/>
            <person name="Tice H."/>
            <person name="Bruce D."/>
            <person name="Goodwin L."/>
            <person name="Pitluck S."/>
            <person name="Chertkov O."/>
            <person name="Brettin T."/>
            <person name="Detter J.C."/>
            <person name="Han C."/>
            <person name="Kuske C.R."/>
            <person name="Schmutz J."/>
            <person name="Larimer F."/>
            <person name="Land M."/>
            <person name="Hauser L."/>
            <person name="Kyrpides N."/>
            <person name="Lykidis A."/>
            <person name="Emerson D."/>
            <person name="Richardson P."/>
        </authorList>
    </citation>
    <scope>NUCLEOTIDE SEQUENCE [LARGE SCALE GENOMIC DNA]</scope>
    <source>
        <strain evidence="2">ATCC 51168 / LMG 8142 / SP-6</strain>
    </source>
</reference>
<dbReference type="HOGENOM" id="CLU_1803774_0_0_4"/>
<dbReference type="STRING" id="395495.Lcho_4254"/>
<accession>B1XZE2</accession>
<organism evidence="1 2">
    <name type="scientific">Leptothrix cholodnii (strain ATCC 51168 / LMG 8142 / SP-6)</name>
    <name type="common">Leptothrix discophora (strain SP-6)</name>
    <dbReference type="NCBI Taxonomy" id="395495"/>
    <lineage>
        <taxon>Bacteria</taxon>
        <taxon>Pseudomonadati</taxon>
        <taxon>Pseudomonadota</taxon>
        <taxon>Betaproteobacteria</taxon>
        <taxon>Burkholderiales</taxon>
        <taxon>Sphaerotilaceae</taxon>
        <taxon>Leptothrix</taxon>
    </lineage>
</organism>
<dbReference type="EMBL" id="CP001013">
    <property type="protein sequence ID" value="ACB36505.1"/>
    <property type="molecule type" value="Genomic_DNA"/>
</dbReference>
<evidence type="ECO:0000313" key="2">
    <source>
        <dbReference type="Proteomes" id="UP000001693"/>
    </source>
</evidence>
<dbReference type="Proteomes" id="UP000001693">
    <property type="component" value="Chromosome"/>
</dbReference>
<gene>
    <name evidence="1" type="ordered locus">Lcho_4254</name>
</gene>
<evidence type="ECO:0000313" key="1">
    <source>
        <dbReference type="EMBL" id="ACB36505.1"/>
    </source>
</evidence>
<dbReference type="AlphaFoldDB" id="B1XZE2"/>